<sequence length="65" mass="7310">MKQVYKLEDFNGADGGTLTLHTEGENNLLMLSAERGEEQVSVYVTIDSLKEMIVALESKEREPHD</sequence>
<dbReference type="HOGENOM" id="CLU_2843077_0_0_9"/>
<evidence type="ECO:0000313" key="2">
    <source>
        <dbReference type="Proteomes" id="UP000013782"/>
    </source>
</evidence>
<dbReference type="RefSeq" id="WP_010756964.1">
    <property type="nucleotide sequence ID" value="NZ_ASWD01000001.1"/>
</dbReference>
<dbReference type="STRING" id="160454.RV10_GL001974"/>
<proteinExistence type="predicted"/>
<accession>R2QG73</accession>
<dbReference type="PATRIC" id="fig|1158607.3.peg.1940"/>
<dbReference type="EMBL" id="AJAQ01000015">
    <property type="protein sequence ID" value="EOH94238.1"/>
    <property type="molecule type" value="Genomic_DNA"/>
</dbReference>
<dbReference type="Proteomes" id="UP000013782">
    <property type="component" value="Unassembled WGS sequence"/>
</dbReference>
<organism evidence="1 2">
    <name type="scientific">Enterococcus pallens ATCC BAA-351</name>
    <dbReference type="NCBI Taxonomy" id="1158607"/>
    <lineage>
        <taxon>Bacteria</taxon>
        <taxon>Bacillati</taxon>
        <taxon>Bacillota</taxon>
        <taxon>Bacilli</taxon>
        <taxon>Lactobacillales</taxon>
        <taxon>Enterococcaceae</taxon>
        <taxon>Enterococcus</taxon>
    </lineage>
</organism>
<gene>
    <name evidence="1" type="ORF">UAU_01973</name>
</gene>
<keyword evidence="2" id="KW-1185">Reference proteome</keyword>
<protein>
    <submittedName>
        <fullName evidence="1">Uncharacterized protein</fullName>
    </submittedName>
</protein>
<comment type="caution">
    <text evidence="1">The sequence shown here is derived from an EMBL/GenBank/DDBJ whole genome shotgun (WGS) entry which is preliminary data.</text>
</comment>
<evidence type="ECO:0000313" key="1">
    <source>
        <dbReference type="EMBL" id="EOH94238.1"/>
    </source>
</evidence>
<dbReference type="AlphaFoldDB" id="R2QG73"/>
<name>R2QG73_9ENTE</name>
<reference evidence="1 2" key="1">
    <citation type="submission" date="2013-02" db="EMBL/GenBank/DDBJ databases">
        <title>The Genome Sequence of Enterococcus pallens BAA-351.</title>
        <authorList>
            <consortium name="The Broad Institute Genome Sequencing Platform"/>
            <consortium name="The Broad Institute Genome Sequencing Center for Infectious Disease"/>
            <person name="Earl A.M."/>
            <person name="Gilmore M.S."/>
            <person name="Lebreton F."/>
            <person name="Walker B."/>
            <person name="Young S.K."/>
            <person name="Zeng Q."/>
            <person name="Gargeya S."/>
            <person name="Fitzgerald M."/>
            <person name="Haas B."/>
            <person name="Abouelleil A."/>
            <person name="Alvarado L."/>
            <person name="Arachchi H.M."/>
            <person name="Berlin A.M."/>
            <person name="Chapman S.B."/>
            <person name="Dewar J."/>
            <person name="Goldberg J."/>
            <person name="Griggs A."/>
            <person name="Gujja S."/>
            <person name="Hansen M."/>
            <person name="Howarth C."/>
            <person name="Imamovic A."/>
            <person name="Larimer J."/>
            <person name="McCowan C."/>
            <person name="Murphy C."/>
            <person name="Neiman D."/>
            <person name="Pearson M."/>
            <person name="Priest M."/>
            <person name="Roberts A."/>
            <person name="Saif S."/>
            <person name="Shea T."/>
            <person name="Sisk P."/>
            <person name="Sykes S."/>
            <person name="Wortman J."/>
            <person name="Nusbaum C."/>
            <person name="Birren B."/>
        </authorList>
    </citation>
    <scope>NUCLEOTIDE SEQUENCE [LARGE SCALE GENOMIC DNA]</scope>
    <source>
        <strain evidence="1 2">ATCC BAA-351</strain>
    </source>
</reference>